<proteinExistence type="predicted"/>
<dbReference type="Pfam" id="PF03886">
    <property type="entry name" value="ABC_trans_aux"/>
    <property type="match status" value="1"/>
</dbReference>
<comment type="caution">
    <text evidence="3">The sequence shown here is derived from an EMBL/GenBank/DDBJ whole genome shotgun (WGS) entry which is preliminary data.</text>
</comment>
<feature type="domain" description="ABC-type transport auxiliary lipoprotein component" evidence="2">
    <location>
        <begin position="39"/>
        <end position="200"/>
    </location>
</feature>
<sequence length="212" mass="23712">MLLRTHIFLKRYAGLFIKTFGCLILCIVLLGCGSPNKQYLLQIAPPVCEETSLRALDAPVLVLRDFSTMPGMDRTAVFLANNNVIQPSTTWYWEGNPAEVMTQAVNDRLACEGPYRITWPYRGRSEHAAVLHGRVREFQITRGQRPVFTLRLSVELWSPRERELLGKKTIRANAEAETLSPQSAAKAASQAVADATGQIATWLEETRGLVLE</sequence>
<keyword evidence="4" id="KW-1185">Reference proteome</keyword>
<name>A0A7M3MDF4_9BACT</name>
<evidence type="ECO:0000259" key="2">
    <source>
        <dbReference type="Pfam" id="PF03886"/>
    </source>
</evidence>
<gene>
    <name evidence="3" type="ORF">DPQ33_11585</name>
</gene>
<dbReference type="Gene3D" id="3.40.50.10610">
    <property type="entry name" value="ABC-type transport auxiliary lipoprotein component"/>
    <property type="match status" value="1"/>
</dbReference>
<dbReference type="OrthoDB" id="5458183at2"/>
<dbReference type="Proteomes" id="UP000448292">
    <property type="component" value="Unassembled WGS sequence"/>
</dbReference>
<evidence type="ECO:0000256" key="1">
    <source>
        <dbReference type="SAM" id="Phobius"/>
    </source>
</evidence>
<evidence type="ECO:0000313" key="4">
    <source>
        <dbReference type="Proteomes" id="UP000448292"/>
    </source>
</evidence>
<keyword evidence="1" id="KW-0472">Membrane</keyword>
<dbReference type="InterPro" id="IPR005586">
    <property type="entry name" value="ABC_trans_aux"/>
</dbReference>
<protein>
    <recommendedName>
        <fullName evidence="2">ABC-type transport auxiliary lipoprotein component domain-containing protein</fullName>
    </recommendedName>
</protein>
<accession>A0A7M3MDF4</accession>
<dbReference type="PROSITE" id="PS51257">
    <property type="entry name" value="PROKAR_LIPOPROTEIN"/>
    <property type="match status" value="1"/>
</dbReference>
<keyword evidence="1" id="KW-1133">Transmembrane helix</keyword>
<reference evidence="3 4" key="1">
    <citation type="submission" date="2018-06" db="EMBL/GenBank/DDBJ databases">
        <title>Complete genome of Desulfovibrio indonesiensis P37SLT.</title>
        <authorList>
            <person name="Crispim J.S."/>
            <person name="Vidigal P.M.P."/>
            <person name="Silva L.C.F."/>
            <person name="Laguardia C.N."/>
            <person name="Araujo L.C."/>
            <person name="Dias R.S."/>
            <person name="Sousa M.P."/>
            <person name="Paula S.O."/>
            <person name="Silva C."/>
        </authorList>
    </citation>
    <scope>NUCLEOTIDE SEQUENCE [LARGE SCALE GENOMIC DNA]</scope>
    <source>
        <strain evidence="3 4">P37SLT</strain>
    </source>
</reference>
<dbReference type="SUPFAM" id="SSF159594">
    <property type="entry name" value="XCC0632-like"/>
    <property type="match status" value="1"/>
</dbReference>
<keyword evidence="1" id="KW-0812">Transmembrane</keyword>
<evidence type="ECO:0000313" key="3">
    <source>
        <dbReference type="EMBL" id="TVM16635.1"/>
    </source>
</evidence>
<feature type="transmembrane region" description="Helical" evidence="1">
    <location>
        <begin position="12"/>
        <end position="31"/>
    </location>
</feature>
<organism evidence="3 4">
    <name type="scientific">Oceanidesulfovibrio indonesiensis</name>
    <dbReference type="NCBI Taxonomy" id="54767"/>
    <lineage>
        <taxon>Bacteria</taxon>
        <taxon>Pseudomonadati</taxon>
        <taxon>Thermodesulfobacteriota</taxon>
        <taxon>Desulfovibrionia</taxon>
        <taxon>Desulfovibrionales</taxon>
        <taxon>Desulfovibrionaceae</taxon>
        <taxon>Oceanidesulfovibrio</taxon>
    </lineage>
</organism>
<dbReference type="RefSeq" id="WP_144303386.1">
    <property type="nucleotide sequence ID" value="NZ_QMIE01000010.1"/>
</dbReference>
<dbReference type="AlphaFoldDB" id="A0A7M3MDF4"/>
<dbReference type="EMBL" id="QMIE01000010">
    <property type="protein sequence ID" value="TVM16635.1"/>
    <property type="molecule type" value="Genomic_DNA"/>
</dbReference>